<sequence length="503" mass="55370">MDYQRLDTEDNELRIALVGKTGVGKSAAGNTILGKPVFQSRPSFSSVTQKCKKKSGEIAGLTLTVIDTPGLYDTNKKKEEVVKEIGKSISFCAPGPHVFLVVIQATRFTKEEEETVHILQKMFGEKAKLYMMALITHVDQVKDGGFSMADLINESKPLREFIQQCKGGYHEFNNKDNSLYQVSELVRKINAMVRNNGGNFYSSEMFEEAEKAIREETERLMRIENMTRRQARATAEEDNPFIWKLVKAFSAGLIAGAVVGAGTGAAVGGVGAAPGAMIGAAVGAIGSNLSTDLRVVLVGQERVGKSSTGNTILGSKVFENRFTTRPLTIHSEKSEANIMGCRVTVVDTPGLFSSQLSEEDLKTELEKALTLSSPGPHAFLLTIQLGRFTEQEQQGLQRLQKILGPGVSKHIVLLFTYGDRLEDMDISEFVREDQNLCKLLDKCSGQYQVFNNKEVDNRDQVTELLKKVEEVSQRGCCFYQKTSRFDLINKFVACCGCCACCGC</sequence>
<dbReference type="GO" id="GO:0005525">
    <property type="term" value="F:GTP binding"/>
    <property type="evidence" value="ECO:0007669"/>
    <property type="project" value="UniProtKB-KW"/>
</dbReference>
<dbReference type="Proteomes" id="UP000693946">
    <property type="component" value="Linkage Group LG19"/>
</dbReference>
<evidence type="ECO:0000256" key="1">
    <source>
        <dbReference type="ARBA" id="ARBA00008535"/>
    </source>
</evidence>
<keyword evidence="3" id="KW-0342">GTP-binding</keyword>
<dbReference type="PANTHER" id="PTHR10903">
    <property type="entry name" value="GTPASE, IMAP FAMILY MEMBER-RELATED"/>
    <property type="match status" value="1"/>
</dbReference>
<comment type="similarity">
    <text evidence="1">Belongs to the TRAFAC class TrmE-Era-EngA-EngB-Septin-like GTPase superfamily. AIG1/Toc34/Toc159-like paraseptin GTPase family. IAN subfamily.</text>
</comment>
<accession>A0AAV6RJI0</accession>
<organism evidence="5 6">
    <name type="scientific">Solea senegalensis</name>
    <name type="common">Senegalese sole</name>
    <dbReference type="NCBI Taxonomy" id="28829"/>
    <lineage>
        <taxon>Eukaryota</taxon>
        <taxon>Metazoa</taxon>
        <taxon>Chordata</taxon>
        <taxon>Craniata</taxon>
        <taxon>Vertebrata</taxon>
        <taxon>Euteleostomi</taxon>
        <taxon>Actinopterygii</taxon>
        <taxon>Neopterygii</taxon>
        <taxon>Teleostei</taxon>
        <taxon>Neoteleostei</taxon>
        <taxon>Acanthomorphata</taxon>
        <taxon>Carangaria</taxon>
        <taxon>Pleuronectiformes</taxon>
        <taxon>Pleuronectoidei</taxon>
        <taxon>Soleidae</taxon>
        <taxon>Solea</taxon>
    </lineage>
</organism>
<dbReference type="PROSITE" id="PS51720">
    <property type="entry name" value="G_AIG1"/>
    <property type="match status" value="2"/>
</dbReference>
<dbReference type="Pfam" id="PF21724">
    <property type="entry name" value="DUF6861"/>
    <property type="match status" value="1"/>
</dbReference>
<dbReference type="CDD" id="cd01852">
    <property type="entry name" value="AIG1"/>
    <property type="match status" value="1"/>
</dbReference>
<dbReference type="InterPro" id="IPR049195">
    <property type="entry name" value="Tre1-like_N"/>
</dbReference>
<feature type="domain" description="AIG1-type G" evidence="4">
    <location>
        <begin position="10"/>
        <end position="210"/>
    </location>
</feature>
<dbReference type="EMBL" id="JAGKHQ010000011">
    <property type="protein sequence ID" value="KAG7504477.1"/>
    <property type="molecule type" value="Genomic_DNA"/>
</dbReference>
<dbReference type="InterPro" id="IPR045058">
    <property type="entry name" value="GIMA/IAN/Toc"/>
</dbReference>
<proteinExistence type="inferred from homology"/>
<dbReference type="Pfam" id="PF04548">
    <property type="entry name" value="AIG1"/>
    <property type="match status" value="2"/>
</dbReference>
<evidence type="ECO:0000259" key="4">
    <source>
        <dbReference type="PROSITE" id="PS51720"/>
    </source>
</evidence>
<gene>
    <name evidence="5" type="ORF">JOB18_009891</name>
</gene>
<comment type="caution">
    <text evidence="5">The sequence shown here is derived from an EMBL/GenBank/DDBJ whole genome shotgun (WGS) entry which is preliminary data.</text>
</comment>
<dbReference type="FunFam" id="3.40.50.300:FF:000366">
    <property type="entry name" value="GTPase, IMAP family member 2"/>
    <property type="match status" value="2"/>
</dbReference>
<keyword evidence="6" id="KW-1185">Reference proteome</keyword>
<protein>
    <submittedName>
        <fullName evidence="5">GTPase IMAP family member 8-like</fullName>
    </submittedName>
</protein>
<evidence type="ECO:0000256" key="3">
    <source>
        <dbReference type="ARBA" id="ARBA00023134"/>
    </source>
</evidence>
<name>A0AAV6RJI0_SOLSE</name>
<reference evidence="5 6" key="1">
    <citation type="journal article" date="2021" name="Sci. Rep.">
        <title>Chromosome anchoring in Senegalese sole (Solea senegalensis) reveals sex-associated markers and genome rearrangements in flatfish.</title>
        <authorList>
            <person name="Guerrero-Cozar I."/>
            <person name="Gomez-Garrido J."/>
            <person name="Berbel C."/>
            <person name="Martinez-Blanch J.F."/>
            <person name="Alioto T."/>
            <person name="Claros M.G."/>
            <person name="Gagnaire P.A."/>
            <person name="Manchado M."/>
        </authorList>
    </citation>
    <scope>NUCLEOTIDE SEQUENCE [LARGE SCALE GENOMIC DNA]</scope>
    <source>
        <strain evidence="5">Sse05_10M</strain>
    </source>
</reference>
<dbReference type="PANTHER" id="PTHR10903:SF186">
    <property type="entry name" value="GTPASE IMAP FAMILY MEMBER 4-LIKE-RELATED"/>
    <property type="match status" value="1"/>
</dbReference>
<dbReference type="InterPro" id="IPR006703">
    <property type="entry name" value="G_AIG1"/>
</dbReference>
<keyword evidence="2" id="KW-0547">Nucleotide-binding</keyword>
<dbReference type="AlphaFoldDB" id="A0AAV6RJI0"/>
<evidence type="ECO:0000313" key="6">
    <source>
        <dbReference type="Proteomes" id="UP000693946"/>
    </source>
</evidence>
<feature type="domain" description="AIG1-type G" evidence="4">
    <location>
        <begin position="290"/>
        <end position="490"/>
    </location>
</feature>
<evidence type="ECO:0000256" key="2">
    <source>
        <dbReference type="ARBA" id="ARBA00022741"/>
    </source>
</evidence>
<evidence type="ECO:0000313" key="5">
    <source>
        <dbReference type="EMBL" id="KAG7504477.1"/>
    </source>
</evidence>